<dbReference type="OrthoDB" id="2988240at2"/>
<name>A0A7W2AIH8_9BACL</name>
<comment type="caution">
    <text evidence="6">The sequence shown here is derived from an EMBL/GenBank/DDBJ whole genome shotgun (WGS) entry which is preliminary data.</text>
</comment>
<dbReference type="GO" id="GO:0016887">
    <property type="term" value="F:ATP hydrolysis activity"/>
    <property type="evidence" value="ECO:0007669"/>
    <property type="project" value="InterPro"/>
</dbReference>
<accession>A0A7W2AIH8</accession>
<dbReference type="PANTHER" id="PTHR43335">
    <property type="entry name" value="ABC TRANSPORTER, ATP-BINDING PROTEIN"/>
    <property type="match status" value="1"/>
</dbReference>
<proteinExistence type="inferred from homology"/>
<dbReference type="Gene3D" id="3.40.50.300">
    <property type="entry name" value="P-loop containing nucleotide triphosphate hydrolases"/>
    <property type="match status" value="1"/>
</dbReference>
<evidence type="ECO:0000313" key="7">
    <source>
        <dbReference type="Proteomes" id="UP000530514"/>
    </source>
</evidence>
<feature type="domain" description="ABC transporter" evidence="5">
    <location>
        <begin position="12"/>
        <end position="253"/>
    </location>
</feature>
<dbReference type="Pfam" id="PF00005">
    <property type="entry name" value="ABC_tran"/>
    <property type="match status" value="1"/>
</dbReference>
<evidence type="ECO:0000259" key="5">
    <source>
        <dbReference type="PROSITE" id="PS50893"/>
    </source>
</evidence>
<dbReference type="EMBL" id="JACEIP010000009">
    <property type="protein sequence ID" value="MBA4542759.1"/>
    <property type="molecule type" value="Genomic_DNA"/>
</dbReference>
<organism evidence="6 7">
    <name type="scientific">Thermoactinomyces daqus</name>
    <dbReference type="NCBI Taxonomy" id="1329516"/>
    <lineage>
        <taxon>Bacteria</taxon>
        <taxon>Bacillati</taxon>
        <taxon>Bacillota</taxon>
        <taxon>Bacilli</taxon>
        <taxon>Bacillales</taxon>
        <taxon>Thermoactinomycetaceae</taxon>
        <taxon>Thermoactinomyces</taxon>
    </lineage>
</organism>
<evidence type="ECO:0000256" key="3">
    <source>
        <dbReference type="ARBA" id="ARBA00022741"/>
    </source>
</evidence>
<dbReference type="Proteomes" id="UP000530514">
    <property type="component" value="Unassembled WGS sequence"/>
</dbReference>
<evidence type="ECO:0000256" key="4">
    <source>
        <dbReference type="ARBA" id="ARBA00022840"/>
    </source>
</evidence>
<dbReference type="PROSITE" id="PS50893">
    <property type="entry name" value="ABC_TRANSPORTER_2"/>
    <property type="match status" value="1"/>
</dbReference>
<dbReference type="InterPro" id="IPR003593">
    <property type="entry name" value="AAA+_ATPase"/>
</dbReference>
<comment type="similarity">
    <text evidence="1">Belongs to the ABC transporter superfamily.</text>
</comment>
<protein>
    <submittedName>
        <fullName evidence="6">ATP-binding cassette domain-containing protein</fullName>
    </submittedName>
</protein>
<evidence type="ECO:0000256" key="2">
    <source>
        <dbReference type="ARBA" id="ARBA00022448"/>
    </source>
</evidence>
<dbReference type="AlphaFoldDB" id="A0A7W2AIH8"/>
<keyword evidence="3" id="KW-0547">Nucleotide-binding</keyword>
<dbReference type="InterPro" id="IPR003439">
    <property type="entry name" value="ABC_transporter-like_ATP-bd"/>
</dbReference>
<keyword evidence="7" id="KW-1185">Reference proteome</keyword>
<dbReference type="InterPro" id="IPR027417">
    <property type="entry name" value="P-loop_NTPase"/>
</dbReference>
<gene>
    <name evidence="6" type="ORF">H1164_07575</name>
</gene>
<keyword evidence="4 6" id="KW-0067">ATP-binding</keyword>
<dbReference type="SUPFAM" id="SSF52540">
    <property type="entry name" value="P-loop containing nucleoside triphosphate hydrolases"/>
    <property type="match status" value="1"/>
</dbReference>
<dbReference type="RefSeq" id="WP_160173819.1">
    <property type="nucleotide sequence ID" value="NZ_JACEIP010000009.1"/>
</dbReference>
<evidence type="ECO:0000313" key="6">
    <source>
        <dbReference type="EMBL" id="MBA4542759.1"/>
    </source>
</evidence>
<evidence type="ECO:0000256" key="1">
    <source>
        <dbReference type="ARBA" id="ARBA00005417"/>
    </source>
</evidence>
<dbReference type="GO" id="GO:0005524">
    <property type="term" value="F:ATP binding"/>
    <property type="evidence" value="ECO:0007669"/>
    <property type="project" value="UniProtKB-KW"/>
</dbReference>
<keyword evidence="2" id="KW-0813">Transport</keyword>
<reference evidence="6 7" key="1">
    <citation type="submission" date="2020-07" db="EMBL/GenBank/DDBJ databases">
        <authorList>
            <person name="Feng H."/>
        </authorList>
    </citation>
    <scope>NUCLEOTIDE SEQUENCE [LARGE SCALE GENOMIC DNA]</scope>
    <source>
        <strain evidence="7">s-11</strain>
    </source>
</reference>
<sequence length="266" mass="29985">MRIDWFHLRKTFDSYDASRRSFRSPCLGLLDFSASIRAGVTVILGPKGAGKTTLLRLTAMVSVPDDGRIIYQWGEQKSYVWSKGNATAGSSFLTELKGKISYVPVHCRWETDMTVEKAFLYEAQLKRVMNPRRKSAEIVAKWGLAGFRRSFVSELSGGAFKRFLLAHSLLVDPSIWILDEPTEGLDELGKKLLWRELRSNPQGRITMIATEKDMELAEAADDLILMEAGACRRIGKKKYLAASVPEGTVAAWYQAMQAFANLRHFR</sequence>
<dbReference type="SMART" id="SM00382">
    <property type="entry name" value="AAA"/>
    <property type="match status" value="1"/>
</dbReference>